<evidence type="ECO:0000313" key="3">
    <source>
        <dbReference type="Proteomes" id="UP000442990"/>
    </source>
</evidence>
<dbReference type="Proteomes" id="UP000442990">
    <property type="component" value="Unassembled WGS sequence"/>
</dbReference>
<reference evidence="2 3" key="1">
    <citation type="submission" date="2019-09" db="EMBL/GenBank/DDBJ databases">
        <title>Isolation and identification of active actinomycetes.</title>
        <authorList>
            <person name="Yu Z."/>
            <person name="Han C."/>
            <person name="Yu B."/>
        </authorList>
    </citation>
    <scope>NUCLEOTIDE SEQUENCE [LARGE SCALE GENOMIC DNA]</scope>
    <source>
        <strain evidence="2 3">NEAU-H2</strain>
    </source>
</reference>
<comment type="caution">
    <text evidence="2">The sequence shown here is derived from an EMBL/GenBank/DDBJ whole genome shotgun (WGS) entry which is preliminary data.</text>
</comment>
<dbReference type="AlphaFoldDB" id="A0A7J5D7Z1"/>
<sequence length="154" mass="17040">MSSSARSRILVAAVLCLEIYDGPVWGPPASRAPRSGEPSLCRRRTPCLFPEENEEVAEGPGSYESTRCARWPANSFMVSVTDPDAGRGCVLTPLRCRDLMDEPRTPHPIRLDQNTHDTNEESRSWTSFAPPAGRRRSPPRPSTPPPCRSRVAPM</sequence>
<evidence type="ECO:0000313" key="2">
    <source>
        <dbReference type="EMBL" id="KAB1979947.1"/>
    </source>
</evidence>
<feature type="region of interest" description="Disordered" evidence="1">
    <location>
        <begin position="99"/>
        <end position="154"/>
    </location>
</feature>
<organism evidence="2 3">
    <name type="scientific">Streptomyces triticiradicis</name>
    <dbReference type="NCBI Taxonomy" id="2651189"/>
    <lineage>
        <taxon>Bacteria</taxon>
        <taxon>Bacillati</taxon>
        <taxon>Actinomycetota</taxon>
        <taxon>Actinomycetes</taxon>
        <taxon>Kitasatosporales</taxon>
        <taxon>Streptomycetaceae</taxon>
        <taxon>Streptomyces</taxon>
    </lineage>
</organism>
<protein>
    <submittedName>
        <fullName evidence="2">Uncharacterized protein</fullName>
    </submittedName>
</protein>
<dbReference type="EMBL" id="WBKG01000039">
    <property type="protein sequence ID" value="KAB1979947.1"/>
    <property type="molecule type" value="Genomic_DNA"/>
</dbReference>
<gene>
    <name evidence="2" type="ORF">F8144_34655</name>
</gene>
<keyword evidence="3" id="KW-1185">Reference proteome</keyword>
<accession>A0A7J5D7Z1</accession>
<proteinExistence type="predicted"/>
<evidence type="ECO:0000256" key="1">
    <source>
        <dbReference type="SAM" id="MobiDB-lite"/>
    </source>
</evidence>
<feature type="compositionally biased region" description="Basic and acidic residues" evidence="1">
    <location>
        <begin position="99"/>
        <end position="123"/>
    </location>
</feature>
<name>A0A7J5D7Z1_9ACTN</name>